<evidence type="ECO:0000313" key="13">
    <source>
        <dbReference type="Proteomes" id="UP000886748"/>
    </source>
</evidence>
<feature type="active site" evidence="9">
    <location>
        <position position="128"/>
    </location>
</feature>
<dbReference type="FunFam" id="1.10.1520.10:FF:000001">
    <property type="entry name" value="Ribonuclease 3"/>
    <property type="match status" value="1"/>
</dbReference>
<evidence type="ECO:0000256" key="8">
    <source>
        <dbReference type="ARBA" id="ARBA00022884"/>
    </source>
</evidence>
<dbReference type="InterPro" id="IPR014720">
    <property type="entry name" value="dsRBD_dom"/>
</dbReference>
<feature type="active site" evidence="9">
    <location>
        <position position="56"/>
    </location>
</feature>
<reference evidence="12" key="1">
    <citation type="submission" date="2020-10" db="EMBL/GenBank/DDBJ databases">
        <authorList>
            <person name="Gilroy R."/>
        </authorList>
    </citation>
    <scope>NUCLEOTIDE SEQUENCE</scope>
    <source>
        <strain evidence="12">CHK154-7741</strain>
    </source>
</reference>
<evidence type="ECO:0000259" key="10">
    <source>
        <dbReference type="PROSITE" id="PS50137"/>
    </source>
</evidence>
<dbReference type="HAMAP" id="MF_00104">
    <property type="entry name" value="RNase_III"/>
    <property type="match status" value="1"/>
</dbReference>
<evidence type="ECO:0000256" key="3">
    <source>
        <dbReference type="ARBA" id="ARBA00022552"/>
    </source>
</evidence>
<dbReference type="EC" id="3.1.26.3" evidence="9"/>
<feature type="binding site" evidence="9">
    <location>
        <position position="52"/>
    </location>
    <ligand>
        <name>Mg(2+)</name>
        <dbReference type="ChEBI" id="CHEBI:18420"/>
    </ligand>
</feature>
<feature type="domain" description="DRBM" evidence="10">
    <location>
        <begin position="166"/>
        <end position="235"/>
    </location>
</feature>
<dbReference type="EMBL" id="DVOD01000051">
    <property type="protein sequence ID" value="HIU92852.1"/>
    <property type="molecule type" value="Genomic_DNA"/>
</dbReference>
<proteinExistence type="inferred from homology"/>
<comment type="catalytic activity">
    <reaction evidence="1 9">
        <text>Endonucleolytic cleavage to 5'-phosphomonoester.</text>
        <dbReference type="EC" id="3.1.26.3"/>
    </reaction>
</comment>
<gene>
    <name evidence="9 12" type="primary">rnc</name>
    <name evidence="12" type="ORF">IAD26_06945</name>
</gene>
<dbReference type="PROSITE" id="PS50142">
    <property type="entry name" value="RNASE_3_2"/>
    <property type="match status" value="1"/>
</dbReference>
<dbReference type="CDD" id="cd00593">
    <property type="entry name" value="RIBOc"/>
    <property type="match status" value="1"/>
</dbReference>
<evidence type="ECO:0000256" key="5">
    <source>
        <dbReference type="ARBA" id="ARBA00022722"/>
    </source>
</evidence>
<dbReference type="CDD" id="cd10845">
    <property type="entry name" value="DSRM_RNAse_III_family"/>
    <property type="match status" value="1"/>
</dbReference>
<dbReference type="Proteomes" id="UP000886748">
    <property type="component" value="Unassembled WGS sequence"/>
</dbReference>
<dbReference type="GO" id="GO:0008033">
    <property type="term" value="P:tRNA processing"/>
    <property type="evidence" value="ECO:0007669"/>
    <property type="project" value="UniProtKB-KW"/>
</dbReference>
<dbReference type="GO" id="GO:0006364">
    <property type="term" value="P:rRNA processing"/>
    <property type="evidence" value="ECO:0007669"/>
    <property type="project" value="UniProtKB-UniRule"/>
</dbReference>
<comment type="subcellular location">
    <subcellularLocation>
        <location evidence="9">Cytoplasm</location>
    </subcellularLocation>
</comment>
<keyword evidence="9" id="KW-0819">tRNA processing</keyword>
<dbReference type="AlphaFoldDB" id="A0A9D1N0H3"/>
<keyword evidence="9" id="KW-0963">Cytoplasm</keyword>
<keyword evidence="9" id="KW-0479">Metal-binding</keyword>
<dbReference type="InterPro" id="IPR000999">
    <property type="entry name" value="RNase_III_dom"/>
</dbReference>
<dbReference type="PROSITE" id="PS50137">
    <property type="entry name" value="DS_RBD"/>
    <property type="match status" value="1"/>
</dbReference>
<dbReference type="GO" id="GO:0006397">
    <property type="term" value="P:mRNA processing"/>
    <property type="evidence" value="ECO:0007669"/>
    <property type="project" value="UniProtKB-UniRule"/>
</dbReference>
<keyword evidence="3 9" id="KW-0698">rRNA processing</keyword>
<evidence type="ECO:0000256" key="1">
    <source>
        <dbReference type="ARBA" id="ARBA00000109"/>
    </source>
</evidence>
<dbReference type="SMART" id="SM00535">
    <property type="entry name" value="RIBOc"/>
    <property type="match status" value="1"/>
</dbReference>
<evidence type="ECO:0000259" key="11">
    <source>
        <dbReference type="PROSITE" id="PS50142"/>
    </source>
</evidence>
<evidence type="ECO:0000256" key="7">
    <source>
        <dbReference type="ARBA" id="ARBA00022801"/>
    </source>
</evidence>
<dbReference type="Pfam" id="PF00035">
    <property type="entry name" value="dsrm"/>
    <property type="match status" value="1"/>
</dbReference>
<keyword evidence="9" id="KW-0460">Magnesium</keyword>
<dbReference type="PANTHER" id="PTHR11207">
    <property type="entry name" value="RIBONUCLEASE III"/>
    <property type="match status" value="1"/>
</dbReference>
<evidence type="ECO:0000256" key="2">
    <source>
        <dbReference type="ARBA" id="ARBA00010183"/>
    </source>
</evidence>
<dbReference type="PANTHER" id="PTHR11207:SF0">
    <property type="entry name" value="RIBONUCLEASE 3"/>
    <property type="match status" value="1"/>
</dbReference>
<dbReference type="GO" id="GO:0019843">
    <property type="term" value="F:rRNA binding"/>
    <property type="evidence" value="ECO:0007669"/>
    <property type="project" value="UniProtKB-KW"/>
</dbReference>
<comment type="cofactor">
    <cofactor evidence="9">
        <name>Mg(2+)</name>
        <dbReference type="ChEBI" id="CHEBI:18420"/>
    </cofactor>
</comment>
<dbReference type="SMART" id="SM00358">
    <property type="entry name" value="DSRM"/>
    <property type="match status" value="1"/>
</dbReference>
<comment type="caution">
    <text evidence="9">Lacks conserved residue(s) required for the propagation of feature annotation.</text>
</comment>
<accession>A0A9D1N0H3</accession>
<keyword evidence="6 9" id="KW-0255">Endonuclease</keyword>
<comment type="function">
    <text evidence="9">Digests double-stranded RNA. Involved in the processing of primary rRNA transcript to yield the immediate precursors to the large and small rRNAs (23S and 16S). Processes some mRNAs, and tRNAs when they are encoded in the rRNA operon. Processes pre-crRNA and tracrRNA of type II CRISPR loci if present in the organism.</text>
</comment>
<dbReference type="Gene3D" id="1.10.1520.10">
    <property type="entry name" value="Ribonuclease III domain"/>
    <property type="match status" value="1"/>
</dbReference>
<protein>
    <recommendedName>
        <fullName evidence="9">Ribonuclease 3</fullName>
        <ecNumber evidence="9">3.1.26.3</ecNumber>
    </recommendedName>
    <alternativeName>
        <fullName evidence="9">Ribonuclease III</fullName>
        <shortName evidence="9">RNase III</shortName>
    </alternativeName>
</protein>
<dbReference type="InterPro" id="IPR011907">
    <property type="entry name" value="RNase_III"/>
</dbReference>
<sequence>MQSDCSEQKLCEFIKSLGFSDFSISLIKTAFTHSSFTKERELSYFECYERLEFLGDAVLKMAVTDYLFEHYPEAHEGELTKIRSVAVSDEILHKVAQQLGIEEFIRLSSAEEKCGGRKLESIQACVMEALFGGLYLSSDKEILKTFIIKKLQPFINDIFENKTVYNAKALLQEYTQGKTKDLPVYKIIKESGEPHNKIFSVQVSYKDKILAQAEGKTKKQAQQEAAFKACKVLGIIQQEKEEESCNE</sequence>
<keyword evidence="5 9" id="KW-0540">Nuclease</keyword>
<dbReference type="SUPFAM" id="SSF69065">
    <property type="entry name" value="RNase III domain-like"/>
    <property type="match status" value="1"/>
</dbReference>
<dbReference type="GO" id="GO:0003725">
    <property type="term" value="F:double-stranded RNA binding"/>
    <property type="evidence" value="ECO:0007669"/>
    <property type="project" value="TreeGrafter"/>
</dbReference>
<dbReference type="SUPFAM" id="SSF54768">
    <property type="entry name" value="dsRNA-binding domain-like"/>
    <property type="match status" value="1"/>
</dbReference>
<keyword evidence="8 9" id="KW-0694">RNA-binding</keyword>
<dbReference type="GO" id="GO:0046872">
    <property type="term" value="F:metal ion binding"/>
    <property type="evidence" value="ECO:0007669"/>
    <property type="project" value="UniProtKB-KW"/>
</dbReference>
<comment type="caution">
    <text evidence="12">The sequence shown here is derived from an EMBL/GenBank/DDBJ whole genome shotgun (WGS) entry which is preliminary data.</text>
</comment>
<dbReference type="GO" id="GO:0004525">
    <property type="term" value="F:ribonuclease III activity"/>
    <property type="evidence" value="ECO:0007669"/>
    <property type="project" value="UniProtKB-UniRule"/>
</dbReference>
<keyword evidence="7 9" id="KW-0378">Hydrolase</keyword>
<dbReference type="NCBIfam" id="TIGR02191">
    <property type="entry name" value="RNaseIII"/>
    <property type="match status" value="1"/>
</dbReference>
<dbReference type="PROSITE" id="PS00517">
    <property type="entry name" value="RNASE_3_1"/>
    <property type="match status" value="1"/>
</dbReference>
<comment type="subunit">
    <text evidence="9">Homodimer.</text>
</comment>
<keyword evidence="4 9" id="KW-0507">mRNA processing</keyword>
<evidence type="ECO:0000256" key="4">
    <source>
        <dbReference type="ARBA" id="ARBA00022664"/>
    </source>
</evidence>
<organism evidence="12 13">
    <name type="scientific">Candidatus Limenecus avicola</name>
    <dbReference type="NCBI Taxonomy" id="2840847"/>
    <lineage>
        <taxon>Bacteria</taxon>
        <taxon>Bacillati</taxon>
        <taxon>Bacillota</taxon>
        <taxon>Clostridia</taxon>
        <taxon>Eubacteriales</taxon>
        <taxon>Clostridiaceae</taxon>
        <taxon>Clostridiaceae incertae sedis</taxon>
        <taxon>Candidatus Limenecus</taxon>
    </lineage>
</organism>
<dbReference type="Pfam" id="PF14622">
    <property type="entry name" value="Ribonucleas_3_3"/>
    <property type="match status" value="1"/>
</dbReference>
<dbReference type="GO" id="GO:0005737">
    <property type="term" value="C:cytoplasm"/>
    <property type="evidence" value="ECO:0007669"/>
    <property type="project" value="UniProtKB-SubCell"/>
</dbReference>
<dbReference type="GO" id="GO:0010468">
    <property type="term" value="P:regulation of gene expression"/>
    <property type="evidence" value="ECO:0007669"/>
    <property type="project" value="TreeGrafter"/>
</dbReference>
<comment type="similarity">
    <text evidence="2">Belongs to the ribonuclease III family.</text>
</comment>
<evidence type="ECO:0000256" key="6">
    <source>
        <dbReference type="ARBA" id="ARBA00022759"/>
    </source>
</evidence>
<keyword evidence="9" id="KW-0699">rRNA-binding</keyword>
<name>A0A9D1N0H3_9CLOT</name>
<evidence type="ECO:0000256" key="9">
    <source>
        <dbReference type="HAMAP-Rule" id="MF_00104"/>
    </source>
</evidence>
<dbReference type="InterPro" id="IPR036389">
    <property type="entry name" value="RNase_III_sf"/>
</dbReference>
<feature type="binding site" evidence="9">
    <location>
        <position position="128"/>
    </location>
    <ligand>
        <name>Mg(2+)</name>
        <dbReference type="ChEBI" id="CHEBI:18420"/>
    </ligand>
</feature>
<evidence type="ECO:0000313" key="12">
    <source>
        <dbReference type="EMBL" id="HIU92852.1"/>
    </source>
</evidence>
<reference evidence="12" key="2">
    <citation type="journal article" date="2021" name="PeerJ">
        <title>Extensive microbial diversity within the chicken gut microbiome revealed by metagenomics and culture.</title>
        <authorList>
            <person name="Gilroy R."/>
            <person name="Ravi A."/>
            <person name="Getino M."/>
            <person name="Pursley I."/>
            <person name="Horton D.L."/>
            <person name="Alikhan N.F."/>
            <person name="Baker D."/>
            <person name="Gharbi K."/>
            <person name="Hall N."/>
            <person name="Watson M."/>
            <person name="Adriaenssens E.M."/>
            <person name="Foster-Nyarko E."/>
            <person name="Jarju S."/>
            <person name="Secka A."/>
            <person name="Antonio M."/>
            <person name="Oren A."/>
            <person name="Chaudhuri R.R."/>
            <person name="La Ragione R."/>
            <person name="Hildebrand F."/>
            <person name="Pallen M.J."/>
        </authorList>
    </citation>
    <scope>NUCLEOTIDE SEQUENCE</scope>
    <source>
        <strain evidence="12">CHK154-7741</strain>
    </source>
</reference>
<feature type="domain" description="RNase III" evidence="11">
    <location>
        <begin position="10"/>
        <end position="139"/>
    </location>
</feature>
<dbReference type="Gene3D" id="3.30.160.20">
    <property type="match status" value="1"/>
</dbReference>